<dbReference type="CDD" id="cd02801">
    <property type="entry name" value="DUS_like_FMN"/>
    <property type="match status" value="1"/>
</dbReference>
<keyword evidence="15" id="KW-1185">Reference proteome</keyword>
<keyword evidence="5 9" id="KW-0819">tRNA processing</keyword>
<dbReference type="AlphaFoldDB" id="A0A501PBA8"/>
<dbReference type="PIRSF" id="PIRSF006621">
    <property type="entry name" value="Dus"/>
    <property type="match status" value="1"/>
</dbReference>
<evidence type="ECO:0000256" key="8">
    <source>
        <dbReference type="ARBA" id="ARBA00023002"/>
    </source>
</evidence>
<evidence type="ECO:0000256" key="3">
    <source>
        <dbReference type="ARBA" id="ARBA00022630"/>
    </source>
</evidence>
<evidence type="ECO:0000256" key="9">
    <source>
        <dbReference type="HAMAP-Rule" id="MF_02043"/>
    </source>
</evidence>
<evidence type="ECO:0000256" key="11">
    <source>
        <dbReference type="PIRSR" id="PIRSR006621-1"/>
    </source>
</evidence>
<keyword evidence="6 9" id="KW-0521">NADP</keyword>
<dbReference type="OrthoDB" id="9810372at2"/>
<evidence type="ECO:0000313" key="15">
    <source>
        <dbReference type="Proteomes" id="UP000319148"/>
    </source>
</evidence>
<feature type="active site" description="Proton donor" evidence="9 11">
    <location>
        <position position="106"/>
    </location>
</feature>
<dbReference type="SUPFAM" id="SSF51395">
    <property type="entry name" value="FMN-linked oxidoreductases"/>
    <property type="match status" value="1"/>
</dbReference>
<dbReference type="PANTHER" id="PTHR11082">
    <property type="entry name" value="TRNA-DIHYDROURIDINE SYNTHASE"/>
    <property type="match status" value="1"/>
</dbReference>
<dbReference type="InterPro" id="IPR035587">
    <property type="entry name" value="DUS-like_FMN-bd"/>
</dbReference>
<dbReference type="GO" id="GO:0050660">
    <property type="term" value="F:flavin adenine dinucleotide binding"/>
    <property type="evidence" value="ECO:0007669"/>
    <property type="project" value="InterPro"/>
</dbReference>
<dbReference type="EMBL" id="VFIY01000018">
    <property type="protein sequence ID" value="TPD57478.1"/>
    <property type="molecule type" value="Genomic_DNA"/>
</dbReference>
<dbReference type="InterPro" id="IPR013785">
    <property type="entry name" value="Aldolase_TIM"/>
</dbReference>
<evidence type="ECO:0000259" key="13">
    <source>
        <dbReference type="Pfam" id="PF01207"/>
    </source>
</evidence>
<evidence type="ECO:0000256" key="6">
    <source>
        <dbReference type="ARBA" id="ARBA00022857"/>
    </source>
</evidence>
<keyword evidence="4 9" id="KW-0288">FMN</keyword>
<feature type="site" description="Interacts with tRNA" evidence="9">
    <location>
        <position position="184"/>
    </location>
</feature>
<keyword evidence="3 9" id="KW-0285">Flavoprotein</keyword>
<dbReference type="InterPro" id="IPR018517">
    <property type="entry name" value="tRNA_hU_synthase_CS"/>
</dbReference>
<evidence type="ECO:0000256" key="7">
    <source>
        <dbReference type="ARBA" id="ARBA00022884"/>
    </source>
</evidence>
<sequence>MAETLQSAGKIYLAPMEGVVDYVMRDMLTSVGNYELCVTEFVRVTNQLYKPALFYKYCPELKSGAKTPSGTPVMIQLLGQDPDWMAENAARAVELGSPGVDLNFGCPAKTVNKSKGGAILLREPETLYKIISAVRTAVPANLPVSAKMRLGYEDKSLALDNARAIEAAGANRLTVHARTKVEGYKPPAHWHWIAKIREEVTLPLVANGDIWTAEDAEACRRESGCQDIMIGRGAMALPNLSRVIADGAAPLSWDQVRGLLLRYAGIERSDHRGGFLPSRIKQWFTYLRLCYPAADEMFRDLKRLQALEEISAMLSDGNQ</sequence>
<evidence type="ECO:0000256" key="1">
    <source>
        <dbReference type="ARBA" id="ARBA00001917"/>
    </source>
</evidence>
<reference evidence="15" key="1">
    <citation type="submission" date="2019-06" db="EMBL/GenBank/DDBJ databases">
        <title>The complete genome of Emcibacter congregatus ZYLT.</title>
        <authorList>
            <person name="Zhao Z."/>
        </authorList>
    </citation>
    <scope>NUCLEOTIDE SEQUENCE [LARGE SCALE GENOMIC DNA]</scope>
    <source>
        <strain evidence="15">MCCC 1A06723</strain>
    </source>
</reference>
<comment type="similarity">
    <text evidence="9">Belongs to the Dus family. DusC subfamily.</text>
</comment>
<comment type="function">
    <text evidence="9">Catalyzes the synthesis of 5,6-dihydrouridine (D), a modified base found in the D-loop of most tRNAs, via the reduction of the C5-C6 double bond in target uridines. Specifically modifies U16 in tRNAs.</text>
</comment>
<keyword evidence="8 9" id="KW-0560">Oxidoreductase</keyword>
<evidence type="ECO:0000256" key="5">
    <source>
        <dbReference type="ARBA" id="ARBA00022694"/>
    </source>
</evidence>
<feature type="binding site" evidence="12">
    <location>
        <position position="176"/>
    </location>
    <ligand>
        <name>FMN</name>
        <dbReference type="ChEBI" id="CHEBI:58210"/>
    </ligand>
</feature>
<dbReference type="PROSITE" id="PS01136">
    <property type="entry name" value="UPF0034"/>
    <property type="match status" value="1"/>
</dbReference>
<feature type="binding site" evidence="9 12">
    <location>
        <begin position="231"/>
        <end position="232"/>
    </location>
    <ligand>
        <name>FMN</name>
        <dbReference type="ChEBI" id="CHEBI:58210"/>
    </ligand>
</feature>
<dbReference type="InterPro" id="IPR042270">
    <property type="entry name" value="DusC_C"/>
</dbReference>
<feature type="site" description="Interacts with tRNA" evidence="9">
    <location>
        <position position="103"/>
    </location>
</feature>
<evidence type="ECO:0000256" key="4">
    <source>
        <dbReference type="ARBA" id="ARBA00022643"/>
    </source>
</evidence>
<comment type="caution">
    <text evidence="14">The sequence shown here is derived from an EMBL/GenBank/DDBJ whole genome shotgun (WGS) entry which is preliminary data.</text>
</comment>
<evidence type="ECO:0000256" key="10">
    <source>
        <dbReference type="PIRNR" id="PIRNR006621"/>
    </source>
</evidence>
<feature type="site" description="Interacts with tRNA" evidence="9">
    <location>
        <position position="286"/>
    </location>
</feature>
<proteinExistence type="inferred from homology"/>
<dbReference type="Pfam" id="PF01207">
    <property type="entry name" value="Dus"/>
    <property type="match status" value="1"/>
</dbReference>
<comment type="catalytic activity">
    <reaction evidence="9">
        <text>5,6-dihydrouridine(16) in tRNA + NADP(+) = uridine(16) in tRNA + NADPH + H(+)</text>
        <dbReference type="Rhea" id="RHEA:53376"/>
        <dbReference type="Rhea" id="RHEA-COMP:13543"/>
        <dbReference type="Rhea" id="RHEA-COMP:13544"/>
        <dbReference type="ChEBI" id="CHEBI:15378"/>
        <dbReference type="ChEBI" id="CHEBI:57783"/>
        <dbReference type="ChEBI" id="CHEBI:58349"/>
        <dbReference type="ChEBI" id="CHEBI:65315"/>
        <dbReference type="ChEBI" id="CHEBI:74443"/>
    </reaction>
</comment>
<feature type="site" description="Interacts with tRNA; defines subfamily-specific binding signature" evidence="9">
    <location>
        <position position="281"/>
    </location>
</feature>
<evidence type="ECO:0000313" key="14">
    <source>
        <dbReference type="EMBL" id="TPD57478.1"/>
    </source>
</evidence>
<dbReference type="InterPro" id="IPR001269">
    <property type="entry name" value="DUS_fam"/>
</dbReference>
<comment type="catalytic activity">
    <reaction evidence="9">
        <text>5,6-dihydrouridine(16) in tRNA + NAD(+) = uridine(16) in tRNA + NADH + H(+)</text>
        <dbReference type="Rhea" id="RHEA:53380"/>
        <dbReference type="Rhea" id="RHEA-COMP:13543"/>
        <dbReference type="Rhea" id="RHEA-COMP:13544"/>
        <dbReference type="ChEBI" id="CHEBI:15378"/>
        <dbReference type="ChEBI" id="CHEBI:57540"/>
        <dbReference type="ChEBI" id="CHEBI:57945"/>
        <dbReference type="ChEBI" id="CHEBI:65315"/>
        <dbReference type="ChEBI" id="CHEBI:74443"/>
    </reaction>
</comment>
<keyword evidence="2 9" id="KW-0820">tRNA-binding</keyword>
<protein>
    <recommendedName>
        <fullName evidence="9">tRNA-dihydrouridine(16) synthase</fullName>
        <ecNumber evidence="9">1.3.1.-</ecNumber>
    </recommendedName>
    <alternativeName>
        <fullName evidence="9">U16-specific dihydrouridine synthase</fullName>
        <shortName evidence="9">U16-specific Dus</shortName>
    </alternativeName>
    <alternativeName>
        <fullName evidence="9">tRNA-dihydrouridine synthase C</fullName>
    </alternativeName>
</protein>
<dbReference type="Gene3D" id="1.20.225.30">
    <property type="entry name" value="Dihydrouridine synthase, C-terminal recognition domain"/>
    <property type="match status" value="1"/>
</dbReference>
<dbReference type="GO" id="GO:0000049">
    <property type="term" value="F:tRNA binding"/>
    <property type="evidence" value="ECO:0007669"/>
    <property type="project" value="UniProtKB-UniRule"/>
</dbReference>
<accession>A0A501PBA8</accession>
<dbReference type="EC" id="1.3.1.-" evidence="9"/>
<feature type="site" description="Interacts with tRNA; defines subfamily-specific binding signature" evidence="9">
    <location>
        <position position="43"/>
    </location>
</feature>
<dbReference type="PANTHER" id="PTHR11082:SF26">
    <property type="entry name" value="TRNA-DIHYDROURIDINE(16) SYNTHASE"/>
    <property type="match status" value="1"/>
</dbReference>
<comment type="similarity">
    <text evidence="10">Belongs to the dus family.</text>
</comment>
<feature type="site" description="Interacts with tRNA; defines subfamily-specific binding signature" evidence="9">
    <location>
        <position position="302"/>
    </location>
</feature>
<dbReference type="Proteomes" id="UP000319148">
    <property type="component" value="Unassembled WGS sequence"/>
</dbReference>
<feature type="binding site" evidence="9 12">
    <location>
        <position position="147"/>
    </location>
    <ligand>
        <name>FMN</name>
        <dbReference type="ChEBI" id="CHEBI:58210"/>
    </ligand>
</feature>
<dbReference type="GO" id="GO:0010181">
    <property type="term" value="F:FMN binding"/>
    <property type="evidence" value="ECO:0007669"/>
    <property type="project" value="UniProtKB-UniRule"/>
</dbReference>
<feature type="binding site" evidence="9 12">
    <location>
        <position position="76"/>
    </location>
    <ligand>
        <name>FMN</name>
        <dbReference type="ChEBI" id="CHEBI:58210"/>
    </ligand>
</feature>
<feature type="site" description="Interacts with tRNA; defines subfamily-specific binding signature" evidence="9">
    <location>
        <position position="279"/>
    </location>
</feature>
<gene>
    <name evidence="9" type="primary">dusC</name>
    <name evidence="14" type="ORF">FIV46_15270</name>
</gene>
<dbReference type="HAMAP" id="MF_02043">
    <property type="entry name" value="DusC_subfam"/>
    <property type="match status" value="1"/>
</dbReference>
<dbReference type="Gene3D" id="3.20.20.70">
    <property type="entry name" value="Aldolase class I"/>
    <property type="match status" value="1"/>
</dbReference>
<dbReference type="RefSeq" id="WP_139941793.1">
    <property type="nucleotide sequence ID" value="NZ_JBHSYP010000005.1"/>
</dbReference>
<organism evidence="14 15">
    <name type="scientific">Emcibacter nanhaiensis</name>
    <dbReference type="NCBI Taxonomy" id="1505037"/>
    <lineage>
        <taxon>Bacteria</taxon>
        <taxon>Pseudomonadati</taxon>
        <taxon>Pseudomonadota</taxon>
        <taxon>Alphaproteobacteria</taxon>
        <taxon>Emcibacterales</taxon>
        <taxon>Emcibacteraceae</taxon>
        <taxon>Emcibacter</taxon>
    </lineage>
</organism>
<dbReference type="GO" id="GO:0102262">
    <property type="term" value="F:tRNA-dihydrouridine16 synthase activity"/>
    <property type="evidence" value="ECO:0007669"/>
    <property type="project" value="RHEA"/>
</dbReference>
<comment type="cofactor">
    <cofactor evidence="1 9 10 12">
        <name>FMN</name>
        <dbReference type="ChEBI" id="CHEBI:58210"/>
    </cofactor>
</comment>
<dbReference type="InterPro" id="IPR032886">
    <property type="entry name" value="DusC"/>
</dbReference>
<name>A0A501PBA8_9PROT</name>
<keyword evidence="7 9" id="KW-0694">RNA-binding</keyword>
<keyword evidence="12" id="KW-0547">Nucleotide-binding</keyword>
<evidence type="ECO:0000256" key="2">
    <source>
        <dbReference type="ARBA" id="ARBA00022555"/>
    </source>
</evidence>
<feature type="domain" description="DUS-like FMN-binding" evidence="13">
    <location>
        <begin position="13"/>
        <end position="243"/>
    </location>
</feature>
<feature type="binding site" evidence="9">
    <location>
        <begin position="207"/>
        <end position="209"/>
    </location>
    <ligand>
        <name>FMN</name>
        <dbReference type="ChEBI" id="CHEBI:58210"/>
    </ligand>
</feature>
<evidence type="ECO:0000256" key="12">
    <source>
        <dbReference type="PIRSR" id="PIRSR006621-2"/>
    </source>
</evidence>